<reference evidence="1" key="2">
    <citation type="journal article" date="2015" name="Fish Shellfish Immunol.">
        <title>Early steps in the European eel (Anguilla anguilla)-Vibrio vulnificus interaction in the gills: Role of the RtxA13 toxin.</title>
        <authorList>
            <person name="Callol A."/>
            <person name="Pajuelo D."/>
            <person name="Ebbesson L."/>
            <person name="Teles M."/>
            <person name="MacKenzie S."/>
            <person name="Amaro C."/>
        </authorList>
    </citation>
    <scope>NUCLEOTIDE SEQUENCE</scope>
</reference>
<organism evidence="1">
    <name type="scientific">Anguilla anguilla</name>
    <name type="common">European freshwater eel</name>
    <name type="synonym">Muraena anguilla</name>
    <dbReference type="NCBI Taxonomy" id="7936"/>
    <lineage>
        <taxon>Eukaryota</taxon>
        <taxon>Metazoa</taxon>
        <taxon>Chordata</taxon>
        <taxon>Craniata</taxon>
        <taxon>Vertebrata</taxon>
        <taxon>Euteleostomi</taxon>
        <taxon>Actinopterygii</taxon>
        <taxon>Neopterygii</taxon>
        <taxon>Teleostei</taxon>
        <taxon>Anguilliformes</taxon>
        <taxon>Anguillidae</taxon>
        <taxon>Anguilla</taxon>
    </lineage>
</organism>
<reference evidence="1" key="1">
    <citation type="submission" date="2014-11" db="EMBL/GenBank/DDBJ databases">
        <authorList>
            <person name="Amaro Gonzalez C."/>
        </authorList>
    </citation>
    <scope>NUCLEOTIDE SEQUENCE</scope>
</reference>
<name>A0A0E9WB23_ANGAN</name>
<evidence type="ECO:0000313" key="1">
    <source>
        <dbReference type="EMBL" id="JAH87552.1"/>
    </source>
</evidence>
<accession>A0A0E9WB23</accession>
<dbReference type="AlphaFoldDB" id="A0A0E9WB23"/>
<proteinExistence type="predicted"/>
<sequence length="31" mass="3573">MAVSFWETFQYELGMTHCLLPLGHGLFLEVC</sequence>
<dbReference type="EMBL" id="GBXM01021025">
    <property type="protein sequence ID" value="JAH87552.1"/>
    <property type="molecule type" value="Transcribed_RNA"/>
</dbReference>
<protein>
    <submittedName>
        <fullName evidence="1">Uncharacterized protein</fullName>
    </submittedName>
</protein>